<dbReference type="RefSeq" id="WP_076545665.1">
    <property type="nucleotide sequence ID" value="NZ_FTNC01000020.1"/>
</dbReference>
<dbReference type="Gene3D" id="2.70.98.70">
    <property type="match status" value="1"/>
</dbReference>
<dbReference type="GO" id="GO:0030313">
    <property type="term" value="C:cell envelope"/>
    <property type="evidence" value="ECO:0007669"/>
    <property type="project" value="UniProtKB-SubCell"/>
</dbReference>
<dbReference type="InterPro" id="IPR008929">
    <property type="entry name" value="Chondroitin_lyas"/>
</dbReference>
<dbReference type="GO" id="GO:0016829">
    <property type="term" value="F:lyase activity"/>
    <property type="evidence" value="ECO:0007669"/>
    <property type="project" value="InterPro"/>
</dbReference>
<accession>A0A1N6ZY07</accession>
<evidence type="ECO:0000313" key="4">
    <source>
        <dbReference type="Proteomes" id="UP000185669"/>
    </source>
</evidence>
<name>A0A1N6ZY07_9FIRM</name>
<dbReference type="OrthoDB" id="9793856at2"/>
<dbReference type="EMBL" id="FTNC01000020">
    <property type="protein sequence ID" value="SIR31629.1"/>
    <property type="molecule type" value="Genomic_DNA"/>
</dbReference>
<organism evidence="3 4">
    <name type="scientific">Halanaerobium kushneri</name>
    <dbReference type="NCBI Taxonomy" id="56779"/>
    <lineage>
        <taxon>Bacteria</taxon>
        <taxon>Bacillati</taxon>
        <taxon>Bacillota</taxon>
        <taxon>Clostridia</taxon>
        <taxon>Halanaerobiales</taxon>
        <taxon>Halanaerobiaceae</taxon>
        <taxon>Halanaerobium</taxon>
    </lineage>
</organism>
<evidence type="ECO:0000313" key="3">
    <source>
        <dbReference type="EMBL" id="SIR31629.1"/>
    </source>
</evidence>
<gene>
    <name evidence="3" type="ORF">SAMN05421834_12018</name>
</gene>
<dbReference type="Proteomes" id="UP000185669">
    <property type="component" value="Unassembled WGS sequence"/>
</dbReference>
<reference evidence="4" key="1">
    <citation type="submission" date="2017-01" db="EMBL/GenBank/DDBJ databases">
        <authorList>
            <person name="Varghese N."/>
            <person name="Submissions S."/>
        </authorList>
    </citation>
    <scope>NUCLEOTIDE SEQUENCE [LARGE SCALE GENOMIC DNA]</scope>
    <source>
        <strain evidence="4">ATCC 700103</strain>
    </source>
</reference>
<feature type="domain" description="Heparinase II/III-like C-terminal" evidence="2">
    <location>
        <begin position="421"/>
        <end position="561"/>
    </location>
</feature>
<keyword evidence="4" id="KW-1185">Reference proteome</keyword>
<dbReference type="PANTHER" id="PTHR38045">
    <property type="entry name" value="CHROMOSOME 1, WHOLE GENOME SHOTGUN SEQUENCE"/>
    <property type="match status" value="1"/>
</dbReference>
<dbReference type="SUPFAM" id="SSF48230">
    <property type="entry name" value="Chondroitin AC/alginate lyase"/>
    <property type="match status" value="1"/>
</dbReference>
<evidence type="ECO:0000259" key="2">
    <source>
        <dbReference type="Pfam" id="PF07940"/>
    </source>
</evidence>
<dbReference type="Pfam" id="PF07940">
    <property type="entry name" value="Hepar_II_III_C"/>
    <property type="match status" value="1"/>
</dbReference>
<dbReference type="Gene3D" id="1.50.10.100">
    <property type="entry name" value="Chondroitin AC/alginate lyase"/>
    <property type="match status" value="1"/>
</dbReference>
<comment type="subcellular location">
    <subcellularLocation>
        <location evidence="1">Cell envelope</location>
    </subcellularLocation>
</comment>
<proteinExistence type="predicted"/>
<dbReference type="PANTHER" id="PTHR38045:SF1">
    <property type="entry name" value="HEPARINASE II_III-LIKE PROTEIN"/>
    <property type="match status" value="1"/>
</dbReference>
<sequence length="634" mass="73666">MNFYDLEKALESNSSRNNLFSADIKSKINQLKMSKLMQKELIQIEKSAEKFIEKSLAELTFRDFKIYFENGSRKEYENKYFQRREALVSLAVMALLSTEDEKGKYLDALEEVIWEVCAEFTWALPAHLDWDSYNPDQESESKLLSLKKWQSADNFIEDSREVIDLFAAETAFALAEIGHLLETELDSLIISRIKSEIRKRILLPFSDLKNSYHWESLKMNWSAVCAASIGSTAIYLLEDTAELSRILDRVIKSLEVYLSSFAGDGISQEGPSYWNYGFSFYTYFAELLKKRTDNQIDLLSDAKVKKIAFFQQKFYLSGDQVISFSDTPLTFNFRAGLSSKLKENFSELKLPELEYRADFHSDSCYRWPHIIRDLFWLQPEFFAEENEGDQGLDKLDQSDSYSYEADAEWLIYKNKFKGKKLAIAAKAGNNNEPHNHNDLGSFIYHFAGESFLVDPGSGEYSRDYFGSHRYDYLVNSSRGHSTALIGGEVQFAGEAAFITENDFIAADDRLKFSFRLDNAYSLESLNYYQRQFKINRKKGQFFVEDSFKFSQAESLTERFVSFFEPEQTADDLIKLQGANNSVFIKFEAELFNFKLNSEEFTAHSGERKKLYLLDFELKKRIKEEKFKFEIFPDL</sequence>
<evidence type="ECO:0000256" key="1">
    <source>
        <dbReference type="ARBA" id="ARBA00004196"/>
    </source>
</evidence>
<dbReference type="AlphaFoldDB" id="A0A1N6ZY07"/>
<dbReference type="STRING" id="56779.SAMN05421834_12018"/>
<protein>
    <submittedName>
        <fullName evidence="3">Heparinase II/III-like protein</fullName>
    </submittedName>
</protein>
<dbReference type="InterPro" id="IPR012480">
    <property type="entry name" value="Hepar_II_III_C"/>
</dbReference>